<evidence type="ECO:0000256" key="2">
    <source>
        <dbReference type="ARBA" id="ARBA00044777"/>
    </source>
</evidence>
<dbReference type="EMBL" id="SIJB01000032">
    <property type="protein sequence ID" value="NBI30422.1"/>
    <property type="molecule type" value="Genomic_DNA"/>
</dbReference>
<dbReference type="RefSeq" id="WP_160647234.1">
    <property type="nucleotide sequence ID" value="NZ_SIJB01000032.1"/>
</dbReference>
<name>A0A6N9Q6E8_9BACL</name>
<organism evidence="4 5">
    <name type="scientific">Chengkuizengella marina</name>
    <dbReference type="NCBI Taxonomy" id="2507566"/>
    <lineage>
        <taxon>Bacteria</taxon>
        <taxon>Bacillati</taxon>
        <taxon>Bacillota</taxon>
        <taxon>Bacilli</taxon>
        <taxon>Bacillales</taxon>
        <taxon>Paenibacillaceae</taxon>
        <taxon>Chengkuizengella</taxon>
    </lineage>
</organism>
<gene>
    <name evidence="3" type="primary">scpA</name>
    <name evidence="4" type="ORF">ERL59_15845</name>
</gene>
<comment type="subcellular location">
    <subcellularLocation>
        <location evidence="3">Cytoplasm</location>
    </subcellularLocation>
    <text evidence="3">Associated with two foci at the outer edges of the nucleoid region in young cells, and at four foci within both cell halves in older cells.</text>
</comment>
<keyword evidence="5" id="KW-1185">Reference proteome</keyword>
<evidence type="ECO:0000313" key="4">
    <source>
        <dbReference type="EMBL" id="NBI30422.1"/>
    </source>
</evidence>
<sequence>MSVQYKLEKFEGPLDLLLHLIDKSEIDIYDIPVKQITEQYMEYLKQMKKFEFEITSEFLVMAATLLSIKSKMLLPKPPPTDLDLEDHVEDPREELVRKLIEYRKYKTIADHLRDQELERSLIFSKEPDDLSHLISDKMESPVEGLHLADLIIAFSKVIKKVEKRKSVATIRRDEISVKDRILEMMGYFKQSESKILFSTLFKNESSREFIIVTFLGLLELMKMKKIISYQNHSFDDIVIEYVDKEEVHELNTDEIDY</sequence>
<dbReference type="Gene3D" id="1.10.10.580">
    <property type="entry name" value="Structural maintenance of chromosome 1. Chain E"/>
    <property type="match status" value="1"/>
</dbReference>
<keyword evidence="3" id="KW-0963">Cytoplasm</keyword>
<keyword evidence="1 3" id="KW-0159">Chromosome partition</keyword>
<dbReference type="PANTHER" id="PTHR33969">
    <property type="entry name" value="SEGREGATION AND CONDENSATION PROTEIN A"/>
    <property type="match status" value="1"/>
</dbReference>
<dbReference type="Gene3D" id="6.10.250.2410">
    <property type="match status" value="1"/>
</dbReference>
<keyword evidence="3" id="KW-0132">Cell division</keyword>
<evidence type="ECO:0000256" key="1">
    <source>
        <dbReference type="ARBA" id="ARBA00022829"/>
    </source>
</evidence>
<dbReference type="InterPro" id="IPR023093">
    <property type="entry name" value="ScpA-like_C"/>
</dbReference>
<dbReference type="AlphaFoldDB" id="A0A6N9Q6E8"/>
<dbReference type="GO" id="GO:0005737">
    <property type="term" value="C:cytoplasm"/>
    <property type="evidence" value="ECO:0007669"/>
    <property type="project" value="UniProtKB-SubCell"/>
</dbReference>
<dbReference type="GO" id="GO:0006260">
    <property type="term" value="P:DNA replication"/>
    <property type="evidence" value="ECO:0007669"/>
    <property type="project" value="UniProtKB-UniRule"/>
</dbReference>
<dbReference type="GO" id="GO:0051301">
    <property type="term" value="P:cell division"/>
    <property type="evidence" value="ECO:0007669"/>
    <property type="project" value="UniProtKB-KW"/>
</dbReference>
<comment type="function">
    <text evidence="3">Participates in chromosomal partition during cell division. May act via the formation of a condensin-like complex containing Smc and ScpB that pull DNA away from mid-cell into both cell halves.</text>
</comment>
<evidence type="ECO:0000256" key="3">
    <source>
        <dbReference type="HAMAP-Rule" id="MF_01805"/>
    </source>
</evidence>
<evidence type="ECO:0000313" key="5">
    <source>
        <dbReference type="Proteomes" id="UP000448943"/>
    </source>
</evidence>
<dbReference type="Proteomes" id="UP000448943">
    <property type="component" value="Unassembled WGS sequence"/>
</dbReference>
<comment type="similarity">
    <text evidence="3">Belongs to the ScpA family.</text>
</comment>
<comment type="caution">
    <text evidence="4">The sequence shown here is derived from an EMBL/GenBank/DDBJ whole genome shotgun (WGS) entry which is preliminary data.</text>
</comment>
<dbReference type="Pfam" id="PF02616">
    <property type="entry name" value="SMC_ScpA"/>
    <property type="match status" value="1"/>
</dbReference>
<dbReference type="HAMAP" id="MF_01805">
    <property type="entry name" value="ScpA"/>
    <property type="match status" value="1"/>
</dbReference>
<comment type="subunit">
    <text evidence="3">Component of a cohesin-like complex composed of ScpA, ScpB and the Smc homodimer, in which ScpA and ScpB bind to the head domain of Smc. The presence of the three proteins is required for the association of the complex with DNA.</text>
</comment>
<dbReference type="InterPro" id="IPR003768">
    <property type="entry name" value="ScpA"/>
</dbReference>
<proteinExistence type="inferred from homology"/>
<protein>
    <recommendedName>
        <fullName evidence="2 3">Segregation and condensation protein A</fullName>
    </recommendedName>
</protein>
<keyword evidence="3" id="KW-0131">Cell cycle</keyword>
<dbReference type="GO" id="GO:0007059">
    <property type="term" value="P:chromosome segregation"/>
    <property type="evidence" value="ECO:0007669"/>
    <property type="project" value="UniProtKB-UniRule"/>
</dbReference>
<dbReference type="PANTHER" id="PTHR33969:SF2">
    <property type="entry name" value="SEGREGATION AND CONDENSATION PROTEIN A"/>
    <property type="match status" value="1"/>
</dbReference>
<reference evidence="4 5" key="1">
    <citation type="submission" date="2019-01" db="EMBL/GenBank/DDBJ databases">
        <title>Chengkuizengella sp. nov., isolated from deep-sea sediment of East Pacific Ocean.</title>
        <authorList>
            <person name="Yang J."/>
            <person name="Lai Q."/>
            <person name="Shao Z."/>
        </authorList>
    </citation>
    <scope>NUCLEOTIDE SEQUENCE [LARGE SCALE GENOMIC DNA]</scope>
    <source>
        <strain evidence="4 5">YPA3-1-1</strain>
    </source>
</reference>
<dbReference type="OrthoDB" id="9811016at2"/>
<accession>A0A6N9Q6E8</accession>